<keyword evidence="1" id="KW-0472">Membrane</keyword>
<organism evidence="2 3">
    <name type="scientific">Cafeteria roenbergensis</name>
    <name type="common">Marine flagellate</name>
    <dbReference type="NCBI Taxonomy" id="33653"/>
    <lineage>
        <taxon>Eukaryota</taxon>
        <taxon>Sar</taxon>
        <taxon>Stramenopiles</taxon>
        <taxon>Bigyra</taxon>
        <taxon>Opalozoa</taxon>
        <taxon>Bicosoecida</taxon>
        <taxon>Cafeteriaceae</taxon>
        <taxon>Cafeteria</taxon>
    </lineage>
</organism>
<sequence>MATSMAAMPWLPPNTSGARVRAKAQLFRQGAGSPISSTTDQLGAHFGPAVALYLNVLLIMGGALAALGAVLLPATVMSLLGSGVPPLLRDSAGFLGASLVNLGPPFALLRTWKLASPAAAPPEALLGSSVAVGARNLSVAVATLDALAVLLAVVIMHQVFVAQQRQALRHAASMSTSGDWSILVSNLPPSATEVSVAEHFNELGGLERKSEPCGSRSAATVRPSQLPGAVGAAFGSSSCGGSPSPAKQLQPVSCTASSGREWLRGGWVADVVIGYDVADAIRRSRKMASTLQRRRFVESQLAKYSPSSPWHQVDKFHAMVSEGHFLDSVIEQWKTEEPHFTGEVTMLPLTAARSAGTLTHDLDTCQVRIPAAALADPFDLPGAVRYRGNTSVAAATCSKAFGGGLTFVQLEAEVSPALGWLGRHPTNASQVLEPARRQDGCLAFAWTWSHPRSSSAAP</sequence>
<name>A0A5A8C036_CAFRO</name>
<dbReference type="EMBL" id="VLTN01000097">
    <property type="protein sequence ID" value="KAA0146184.1"/>
    <property type="molecule type" value="Genomic_DNA"/>
</dbReference>
<gene>
    <name evidence="2" type="ORF">FNF29_08201</name>
</gene>
<dbReference type="AlphaFoldDB" id="A0A5A8C036"/>
<evidence type="ECO:0008006" key="4">
    <source>
        <dbReference type="Google" id="ProtNLM"/>
    </source>
</evidence>
<protein>
    <recommendedName>
        <fullName evidence="4">RRM domain-containing protein</fullName>
    </recommendedName>
</protein>
<comment type="caution">
    <text evidence="2">The sequence shown here is derived from an EMBL/GenBank/DDBJ whole genome shotgun (WGS) entry which is preliminary data.</text>
</comment>
<dbReference type="Proteomes" id="UP000323011">
    <property type="component" value="Unassembled WGS sequence"/>
</dbReference>
<evidence type="ECO:0000256" key="1">
    <source>
        <dbReference type="SAM" id="Phobius"/>
    </source>
</evidence>
<evidence type="ECO:0000313" key="2">
    <source>
        <dbReference type="EMBL" id="KAA0146184.1"/>
    </source>
</evidence>
<proteinExistence type="predicted"/>
<keyword evidence="3" id="KW-1185">Reference proteome</keyword>
<feature type="transmembrane region" description="Helical" evidence="1">
    <location>
        <begin position="132"/>
        <end position="156"/>
    </location>
</feature>
<evidence type="ECO:0000313" key="3">
    <source>
        <dbReference type="Proteomes" id="UP000323011"/>
    </source>
</evidence>
<feature type="transmembrane region" description="Helical" evidence="1">
    <location>
        <begin position="52"/>
        <end position="80"/>
    </location>
</feature>
<keyword evidence="1" id="KW-0812">Transmembrane</keyword>
<accession>A0A5A8C036</accession>
<reference evidence="2 3" key="1">
    <citation type="submission" date="2019-07" db="EMBL/GenBank/DDBJ databases">
        <title>Genomes of Cafeteria roenbergensis.</title>
        <authorList>
            <person name="Fischer M.G."/>
            <person name="Hackl T."/>
            <person name="Roman M."/>
        </authorList>
    </citation>
    <scope>NUCLEOTIDE SEQUENCE [LARGE SCALE GENOMIC DNA]</scope>
    <source>
        <strain evidence="2 3">BVI</strain>
    </source>
</reference>
<keyword evidence="1" id="KW-1133">Transmembrane helix</keyword>